<keyword evidence="6" id="KW-1185">Reference proteome</keyword>
<dbReference type="InterPro" id="IPR045851">
    <property type="entry name" value="AMP-bd_C_sf"/>
</dbReference>
<evidence type="ECO:0000313" key="6">
    <source>
        <dbReference type="Proteomes" id="UP000094053"/>
    </source>
</evidence>
<feature type="domain" description="AMP-dependent synthetase/ligase" evidence="3">
    <location>
        <begin position="10"/>
        <end position="358"/>
    </location>
</feature>
<dbReference type="PANTHER" id="PTHR43201:SF5">
    <property type="entry name" value="MEDIUM-CHAIN ACYL-COA LIGASE ACSF2, MITOCHONDRIAL"/>
    <property type="match status" value="1"/>
</dbReference>
<comment type="caution">
    <text evidence="5">The sequence shown here is derived from an EMBL/GenBank/DDBJ whole genome shotgun (WGS) entry which is preliminary data.</text>
</comment>
<dbReference type="GO" id="GO:0031956">
    <property type="term" value="F:medium-chain fatty acid-CoA ligase activity"/>
    <property type="evidence" value="ECO:0007669"/>
    <property type="project" value="TreeGrafter"/>
</dbReference>
<dbReference type="PROSITE" id="PS00455">
    <property type="entry name" value="AMP_BINDING"/>
    <property type="match status" value="1"/>
</dbReference>
<dbReference type="Gene3D" id="3.40.50.12780">
    <property type="entry name" value="N-terminal domain of ligase-like"/>
    <property type="match status" value="1"/>
</dbReference>
<dbReference type="Pfam" id="PF13193">
    <property type="entry name" value="AMP-binding_C"/>
    <property type="match status" value="1"/>
</dbReference>
<evidence type="ECO:0000256" key="1">
    <source>
        <dbReference type="ARBA" id="ARBA00006432"/>
    </source>
</evidence>
<dbReference type="STRING" id="1776.BHQ18_12695"/>
<dbReference type="GO" id="GO:0006631">
    <property type="term" value="P:fatty acid metabolic process"/>
    <property type="evidence" value="ECO:0007669"/>
    <property type="project" value="TreeGrafter"/>
</dbReference>
<proteinExistence type="inferred from homology"/>
<dbReference type="InterPro" id="IPR025110">
    <property type="entry name" value="AMP-bd_C"/>
</dbReference>
<sequence length="496" mass="52355">MSIALLLEMASSNPDRTAVVSGELRLTTGELSALADGGAGVIAASGASHVAYVGMGGAMLPLLLFSSARAAVPVTPLNYRLSADGLRELIDRLTQPLVVADDEYRAMVEGAGKQVIGSDEFLAAAHTAEPAAEFADPEDVGVVLFTSGTTSRPKAVELTHNNLTSYITGTVEFDSAEPGDAALICVPPYHIAGVSAALSNLYAGRKMVYLPQFDAAEWIRLVRDEGVTSATVVPTMLDRIVTTLETQGTALPTLRSLAYGGSKVPLPLVRKALDLLPDVGFVNAYGLTETSSTIAVLGPDDHREALASAEDAVLRRLGSVGQPVPGIEVQIRDENGNVLGPGETGELYVRGEQVSGRYAEIGSVLDAEGWFPTKDVAMVDEGGYLFIGGRSDDTIIRGGENIAPAEIEEVLVEHPAVHDCAVFGAEDPQWGQIIVAVVVPADGASPDPDELREYVRGQLRGSRTPDRVVFRDELPTSPTGKVLRRELVDEFTAAKS</sequence>
<gene>
    <name evidence="5" type="ORF">BHQ18_12695</name>
</gene>
<protein>
    <submittedName>
        <fullName evidence="5">AMP-dependent synthetase</fullName>
    </submittedName>
</protein>
<dbReference type="InterPro" id="IPR020845">
    <property type="entry name" value="AMP-binding_CS"/>
</dbReference>
<reference evidence="6" key="1">
    <citation type="submission" date="2016-09" db="EMBL/GenBank/DDBJ databases">
        <authorList>
            <person name="Greninger A.L."/>
            <person name="Jerome K.R."/>
            <person name="Mcnair B."/>
            <person name="Wallis C."/>
            <person name="Fang F."/>
        </authorList>
    </citation>
    <scope>NUCLEOTIDE SEQUENCE [LARGE SCALE GENOMIC DNA]</scope>
    <source>
        <strain evidence="6">M6</strain>
    </source>
</reference>
<dbReference type="SUPFAM" id="SSF56801">
    <property type="entry name" value="Acetyl-CoA synthetase-like"/>
    <property type="match status" value="1"/>
</dbReference>
<dbReference type="Gene3D" id="3.30.300.30">
    <property type="match status" value="1"/>
</dbReference>
<dbReference type="InterPro" id="IPR042099">
    <property type="entry name" value="ANL_N_sf"/>
</dbReference>
<dbReference type="Proteomes" id="UP000094053">
    <property type="component" value="Unassembled WGS sequence"/>
</dbReference>
<organism evidence="5 6">
    <name type="scientific">Mycolicibacterium flavescens</name>
    <name type="common">Mycobacterium flavescens</name>
    <dbReference type="NCBI Taxonomy" id="1776"/>
    <lineage>
        <taxon>Bacteria</taxon>
        <taxon>Bacillati</taxon>
        <taxon>Actinomycetota</taxon>
        <taxon>Actinomycetes</taxon>
        <taxon>Mycobacteriales</taxon>
        <taxon>Mycobacteriaceae</taxon>
        <taxon>Mycolicibacterium</taxon>
    </lineage>
</organism>
<dbReference type="PANTHER" id="PTHR43201">
    <property type="entry name" value="ACYL-COA SYNTHETASE"/>
    <property type="match status" value="1"/>
</dbReference>
<evidence type="ECO:0000256" key="2">
    <source>
        <dbReference type="ARBA" id="ARBA00022598"/>
    </source>
</evidence>
<comment type="similarity">
    <text evidence="1">Belongs to the ATP-dependent AMP-binding enzyme family.</text>
</comment>
<keyword evidence="2" id="KW-0436">Ligase</keyword>
<evidence type="ECO:0000313" key="5">
    <source>
        <dbReference type="EMBL" id="ODQ89763.1"/>
    </source>
</evidence>
<evidence type="ECO:0000259" key="4">
    <source>
        <dbReference type="Pfam" id="PF13193"/>
    </source>
</evidence>
<name>A0A1E3RIS9_MYCFV</name>
<dbReference type="RefSeq" id="WP_069413976.1">
    <property type="nucleotide sequence ID" value="NZ_JACKUL010000038.1"/>
</dbReference>
<evidence type="ECO:0000259" key="3">
    <source>
        <dbReference type="Pfam" id="PF00501"/>
    </source>
</evidence>
<dbReference type="EMBL" id="MIHA01000008">
    <property type="protein sequence ID" value="ODQ89763.1"/>
    <property type="molecule type" value="Genomic_DNA"/>
</dbReference>
<dbReference type="AlphaFoldDB" id="A0A1E3RIS9"/>
<dbReference type="CDD" id="cd04433">
    <property type="entry name" value="AFD_class_I"/>
    <property type="match status" value="1"/>
</dbReference>
<dbReference type="Pfam" id="PF00501">
    <property type="entry name" value="AMP-binding"/>
    <property type="match status" value="1"/>
</dbReference>
<feature type="domain" description="AMP-binding enzyme C-terminal" evidence="4">
    <location>
        <begin position="406"/>
        <end position="481"/>
    </location>
</feature>
<dbReference type="OrthoDB" id="3564926at2"/>
<dbReference type="InterPro" id="IPR000873">
    <property type="entry name" value="AMP-dep_synth/lig_dom"/>
</dbReference>
<accession>A0A1E3RIS9</accession>